<sequence length="117" mass="13316">MNVMKKTLVIIMFFMYPLPSWGIDEQWMVTGIYTDLSFNKDTGDILGTEIIIGYSNKGYWAMFQYSEGEPSPPVVVALKVTNHKISFNLPQSMSERGRFDGEILQSGWLVGWLVSLI</sequence>
<reference evidence="1 2" key="1">
    <citation type="submission" date="2018-06" db="EMBL/GenBank/DDBJ databases">
        <authorList>
            <consortium name="Pathogen Informatics"/>
            <person name="Doyle S."/>
        </authorList>
    </citation>
    <scope>NUCLEOTIDE SEQUENCE [LARGE SCALE GENOMIC DNA]</scope>
    <source>
        <strain evidence="1 2">NCTC11967</strain>
    </source>
</reference>
<dbReference type="AlphaFoldDB" id="A0AB38FRC0"/>
<comment type="caution">
    <text evidence="1">The sequence shown here is derived from an EMBL/GenBank/DDBJ whole genome shotgun (WGS) entry which is preliminary data.</text>
</comment>
<organism evidence="1 2">
    <name type="scientific">Yokenella regensburgei</name>
    <dbReference type="NCBI Taxonomy" id="158877"/>
    <lineage>
        <taxon>Bacteria</taxon>
        <taxon>Pseudomonadati</taxon>
        <taxon>Pseudomonadota</taxon>
        <taxon>Gammaproteobacteria</taxon>
        <taxon>Enterobacterales</taxon>
        <taxon>Enterobacteriaceae</taxon>
        <taxon>Yokenella</taxon>
    </lineage>
</organism>
<dbReference type="RefSeq" id="WP_245939524.1">
    <property type="nucleotide sequence ID" value="NZ_UAVL01000001.1"/>
</dbReference>
<evidence type="ECO:0000313" key="1">
    <source>
        <dbReference type="EMBL" id="SQA60684.1"/>
    </source>
</evidence>
<gene>
    <name evidence="1" type="ORF">NCTC11967_00807</name>
</gene>
<dbReference type="EMBL" id="UAVL01000001">
    <property type="protein sequence ID" value="SQA60684.1"/>
    <property type="molecule type" value="Genomic_DNA"/>
</dbReference>
<proteinExistence type="predicted"/>
<dbReference type="Proteomes" id="UP000251313">
    <property type="component" value="Unassembled WGS sequence"/>
</dbReference>
<accession>A0AB38FRC0</accession>
<evidence type="ECO:0000313" key="2">
    <source>
        <dbReference type="Proteomes" id="UP000251313"/>
    </source>
</evidence>
<name>A0AB38FRC0_9ENTR</name>
<protein>
    <submittedName>
        <fullName evidence="1">Uncharacterized protein</fullName>
    </submittedName>
</protein>